<reference evidence="1" key="1">
    <citation type="submission" date="2021-10" db="EMBL/GenBank/DDBJ databases">
        <title>The complete genome sequence of Leeia sp. TBRC 13508.</title>
        <authorList>
            <person name="Charoenyingcharoen P."/>
            <person name="Yukphan P."/>
        </authorList>
    </citation>
    <scope>NUCLEOTIDE SEQUENCE</scope>
    <source>
        <strain evidence="1">TBRC 13508</strain>
    </source>
</reference>
<dbReference type="Proteomes" id="UP001165395">
    <property type="component" value="Unassembled WGS sequence"/>
</dbReference>
<evidence type="ECO:0000313" key="1">
    <source>
        <dbReference type="EMBL" id="MCB6185153.1"/>
    </source>
</evidence>
<dbReference type="Gene3D" id="3.90.850.10">
    <property type="entry name" value="Fumarylacetoacetase-like, C-terminal domain"/>
    <property type="match status" value="1"/>
</dbReference>
<proteinExistence type="predicted"/>
<keyword evidence="2" id="KW-1185">Reference proteome</keyword>
<dbReference type="InterPro" id="IPR009645">
    <property type="entry name" value="GguC"/>
</dbReference>
<dbReference type="InterPro" id="IPR036663">
    <property type="entry name" value="Fumarylacetoacetase_C_sf"/>
</dbReference>
<gene>
    <name evidence="1" type="ORF">LIN78_16520</name>
</gene>
<name>A0ABS8DAB6_9NEIS</name>
<organism evidence="1 2">
    <name type="scientific">Leeia speluncae</name>
    <dbReference type="NCBI Taxonomy" id="2884804"/>
    <lineage>
        <taxon>Bacteria</taxon>
        <taxon>Pseudomonadati</taxon>
        <taxon>Pseudomonadota</taxon>
        <taxon>Betaproteobacteria</taxon>
        <taxon>Neisseriales</taxon>
        <taxon>Leeiaceae</taxon>
        <taxon>Leeia</taxon>
    </lineage>
</organism>
<dbReference type="RefSeq" id="WP_227181983.1">
    <property type="nucleotide sequence ID" value="NZ_JAJBZT010000012.1"/>
</dbReference>
<dbReference type="PIRSF" id="PIRSF033905">
    <property type="entry name" value="UCP033905"/>
    <property type="match status" value="1"/>
</dbReference>
<dbReference type="NCBIfam" id="NF040903">
    <property type="entry name" value="GguC"/>
    <property type="match status" value="1"/>
</dbReference>
<dbReference type="EMBL" id="JAJBZT010000012">
    <property type="protein sequence ID" value="MCB6185153.1"/>
    <property type="molecule type" value="Genomic_DNA"/>
</dbReference>
<comment type="caution">
    <text evidence="1">The sequence shown here is derived from an EMBL/GenBank/DDBJ whole genome shotgun (WGS) entry which is preliminary data.</text>
</comment>
<sequence>MRLIQFKDNEGYHRIAAALDGETSHKIVNGYESVRLLALTAHRKNIPLMELVASSLSDECVDVGDLISKDRLLIPLDHPEPSRCLVSGTGLTHLGSAKARNNMHAKLENDEQMTDSMRMFKMGLEGGRPHPDSIGVQPEWFYKGDASCLVLPGKALEQPCYADDGGEEVEIAGMYVIADDGTPLRIGFTLGNEFSDHVMEKQNYLYLAHSKLRQCAIGPELRIGMLPQDVRGTGRIIRDGKVLWSENFLTGEENMSHSIANLEHHHFKYSAHKRPGDIHVHFFGAAVLSASQGIKTHDGDVFEIECDVFGHPLRNKLSIDTSESMKNELVVVVPL</sequence>
<evidence type="ECO:0000313" key="2">
    <source>
        <dbReference type="Proteomes" id="UP001165395"/>
    </source>
</evidence>
<protein>
    <submittedName>
        <fullName evidence="1">FAH family protein</fullName>
    </submittedName>
</protein>
<accession>A0ABS8DAB6</accession>
<dbReference type="SUPFAM" id="SSF56529">
    <property type="entry name" value="FAH"/>
    <property type="match status" value="1"/>
</dbReference>